<evidence type="ECO:0000256" key="5">
    <source>
        <dbReference type="SAM" id="MobiDB-lite"/>
    </source>
</evidence>
<dbReference type="OMA" id="DKVIEWE"/>
<protein>
    <recommendedName>
        <fullName evidence="10">Lymphocyte function-associated antigen 3</fullName>
    </recommendedName>
</protein>
<dbReference type="CDD" id="cd05775">
    <property type="entry name" value="IgV_CD2_like_N"/>
    <property type="match status" value="1"/>
</dbReference>
<comment type="subcellular location">
    <subcellularLocation>
        <location evidence="1">Membrane</location>
    </subcellularLocation>
</comment>
<dbReference type="Proteomes" id="UP000694562">
    <property type="component" value="Unplaced"/>
</dbReference>
<evidence type="ECO:0000256" key="1">
    <source>
        <dbReference type="ARBA" id="ARBA00004370"/>
    </source>
</evidence>
<dbReference type="PANTHER" id="PTHR12080">
    <property type="entry name" value="SIGNALING LYMPHOCYTIC ACTIVATION MOLECULE"/>
    <property type="match status" value="1"/>
</dbReference>
<sequence length="304" mass="34301">MRSSLSLGWLLCFVAFLAHIYCEDVFGIVGENFTFPVKIDQKIVEIIWTKNKDKVAEWEGQNKPTYFTSLRNRGLLNEENGCLTIFNLENNDTGTYMLDYVDSMKKSYVLTFRLAVLAPPSEPEIRCNISGDNLVLVCISDFQKTLHYTWNFSRFPDTRHTQEVVISKKDVDASERAACFIRFSQTEKSSEISLTQCFSGREGIGYHNRSRYTLIPAFVVFMLSVVIVGFLYSRGRRKCPTGKVAWNSPVHGSDISGKNSSLLAKHADDHGLNEGEVTQDAEGGNEEQLSNPPCCSTEAMEEKQ</sequence>
<keyword evidence="3 6" id="KW-0472">Membrane</keyword>
<feature type="chain" id="PRO_5034449577" description="Lymphocyte function-associated antigen 3" evidence="7">
    <location>
        <begin position="23"/>
        <end position="304"/>
    </location>
</feature>
<dbReference type="OrthoDB" id="9427418at2759"/>
<name>A0A8C4TXZ7_FALTI</name>
<dbReference type="AlphaFoldDB" id="A0A8C4TXZ7"/>
<reference evidence="8" key="1">
    <citation type="submission" date="2025-08" db="UniProtKB">
        <authorList>
            <consortium name="Ensembl"/>
        </authorList>
    </citation>
    <scope>IDENTIFICATION</scope>
</reference>
<keyword evidence="6" id="KW-0812">Transmembrane</keyword>
<evidence type="ECO:0000256" key="3">
    <source>
        <dbReference type="ARBA" id="ARBA00023136"/>
    </source>
</evidence>
<reference evidence="8" key="2">
    <citation type="submission" date="2025-09" db="UniProtKB">
        <authorList>
            <consortium name="Ensembl"/>
        </authorList>
    </citation>
    <scope>IDENTIFICATION</scope>
</reference>
<dbReference type="InterPro" id="IPR015631">
    <property type="entry name" value="CD2/SLAM_rcpt"/>
</dbReference>
<evidence type="ECO:0000256" key="6">
    <source>
        <dbReference type="SAM" id="Phobius"/>
    </source>
</evidence>
<dbReference type="GO" id="GO:0009986">
    <property type="term" value="C:cell surface"/>
    <property type="evidence" value="ECO:0007669"/>
    <property type="project" value="TreeGrafter"/>
</dbReference>
<dbReference type="InterPro" id="IPR013783">
    <property type="entry name" value="Ig-like_fold"/>
</dbReference>
<dbReference type="Ensembl" id="ENSFTIT00000002804.1">
    <property type="protein sequence ID" value="ENSFTIP00000002680.1"/>
    <property type="gene ID" value="ENSFTIG00000001875.1"/>
</dbReference>
<evidence type="ECO:0008006" key="10">
    <source>
        <dbReference type="Google" id="ProtNLM"/>
    </source>
</evidence>
<dbReference type="Gene3D" id="2.60.40.10">
    <property type="entry name" value="Immunoglobulins"/>
    <property type="match status" value="1"/>
</dbReference>
<organism evidence="8 9">
    <name type="scientific">Falco tinnunculus</name>
    <name type="common">Common kestrel</name>
    <dbReference type="NCBI Taxonomy" id="100819"/>
    <lineage>
        <taxon>Eukaryota</taxon>
        <taxon>Metazoa</taxon>
        <taxon>Chordata</taxon>
        <taxon>Craniata</taxon>
        <taxon>Vertebrata</taxon>
        <taxon>Euteleostomi</taxon>
        <taxon>Archelosauria</taxon>
        <taxon>Archosauria</taxon>
        <taxon>Dinosauria</taxon>
        <taxon>Saurischia</taxon>
        <taxon>Theropoda</taxon>
        <taxon>Coelurosauria</taxon>
        <taxon>Aves</taxon>
        <taxon>Neognathae</taxon>
        <taxon>Neoaves</taxon>
        <taxon>Telluraves</taxon>
        <taxon>Australaves</taxon>
        <taxon>Falconiformes</taxon>
        <taxon>Falconidae</taxon>
        <taxon>Falco</taxon>
    </lineage>
</organism>
<feature type="region of interest" description="Disordered" evidence="5">
    <location>
        <begin position="264"/>
        <end position="304"/>
    </location>
</feature>
<keyword evidence="9" id="KW-1185">Reference proteome</keyword>
<dbReference type="GO" id="GO:0005102">
    <property type="term" value="F:signaling receptor binding"/>
    <property type="evidence" value="ECO:0007669"/>
    <property type="project" value="TreeGrafter"/>
</dbReference>
<dbReference type="GO" id="GO:0016020">
    <property type="term" value="C:membrane"/>
    <property type="evidence" value="ECO:0007669"/>
    <property type="project" value="UniProtKB-SubCell"/>
</dbReference>
<keyword evidence="6" id="KW-1133">Transmembrane helix</keyword>
<dbReference type="PANTHER" id="PTHR12080:SF55">
    <property type="entry name" value="LYMPHOCYTE FUNCTION-ASSOCIATED ANTIGEN 3"/>
    <property type="match status" value="1"/>
</dbReference>
<dbReference type="SUPFAM" id="SSF48726">
    <property type="entry name" value="Immunoglobulin"/>
    <property type="match status" value="1"/>
</dbReference>
<evidence type="ECO:0000256" key="4">
    <source>
        <dbReference type="ARBA" id="ARBA00023180"/>
    </source>
</evidence>
<accession>A0A8C4TXZ7</accession>
<keyword evidence="4" id="KW-0325">Glycoprotein</keyword>
<feature type="transmembrane region" description="Helical" evidence="6">
    <location>
        <begin position="214"/>
        <end position="233"/>
    </location>
</feature>
<keyword evidence="2 7" id="KW-0732">Signal</keyword>
<proteinExistence type="predicted"/>
<evidence type="ECO:0000313" key="9">
    <source>
        <dbReference type="Proteomes" id="UP000694562"/>
    </source>
</evidence>
<evidence type="ECO:0000313" key="8">
    <source>
        <dbReference type="Ensembl" id="ENSFTIP00000002680.1"/>
    </source>
</evidence>
<dbReference type="InterPro" id="IPR036179">
    <property type="entry name" value="Ig-like_dom_sf"/>
</dbReference>
<evidence type="ECO:0000256" key="7">
    <source>
        <dbReference type="SAM" id="SignalP"/>
    </source>
</evidence>
<evidence type="ECO:0000256" key="2">
    <source>
        <dbReference type="ARBA" id="ARBA00022729"/>
    </source>
</evidence>
<feature type="signal peptide" evidence="7">
    <location>
        <begin position="1"/>
        <end position="22"/>
    </location>
</feature>